<dbReference type="PROSITE" id="PS51192">
    <property type="entry name" value="HELICASE_ATP_BIND_1"/>
    <property type="match status" value="1"/>
</dbReference>
<evidence type="ECO:0000256" key="6">
    <source>
        <dbReference type="ARBA" id="ARBA00038040"/>
    </source>
</evidence>
<dbReference type="GeneID" id="110794260"/>
<dbReference type="Pfam" id="PF00271">
    <property type="entry name" value="Helicase_C"/>
    <property type="match status" value="1"/>
</dbReference>
<dbReference type="SMART" id="SM00490">
    <property type="entry name" value="HELICc"/>
    <property type="match status" value="1"/>
</dbReference>
<evidence type="ECO:0000256" key="2">
    <source>
        <dbReference type="ARBA" id="ARBA00022741"/>
    </source>
</evidence>
<dbReference type="SMART" id="SM00847">
    <property type="entry name" value="HA2"/>
    <property type="match status" value="1"/>
</dbReference>
<dbReference type="PROSITE" id="PS51194">
    <property type="entry name" value="HELICASE_CTER"/>
    <property type="match status" value="1"/>
</dbReference>
<dbReference type="Pfam" id="PF04408">
    <property type="entry name" value="WHD_HA2"/>
    <property type="match status" value="1"/>
</dbReference>
<dbReference type="InterPro" id="IPR001650">
    <property type="entry name" value="Helicase_C-like"/>
</dbReference>
<dbReference type="GO" id="GO:0005681">
    <property type="term" value="C:spliceosomal complex"/>
    <property type="evidence" value="ECO:0007669"/>
    <property type="project" value="UniProtKB-KW"/>
</dbReference>
<protein>
    <recommendedName>
        <fullName evidence="1">RNA helicase</fullName>
        <ecNumber evidence="1">3.6.4.13</ecNumber>
    </recommendedName>
</protein>
<feature type="region of interest" description="Disordered" evidence="8">
    <location>
        <begin position="880"/>
        <end position="920"/>
    </location>
</feature>
<feature type="compositionally biased region" description="Basic and acidic residues" evidence="8">
    <location>
        <begin position="880"/>
        <end position="900"/>
    </location>
</feature>
<dbReference type="PANTHER" id="PTHR18934">
    <property type="entry name" value="ATP-DEPENDENT RNA HELICASE"/>
    <property type="match status" value="1"/>
</dbReference>
<keyword evidence="11" id="KW-1185">Reference proteome</keyword>
<dbReference type="RefSeq" id="XP_021854904.2">
    <property type="nucleotide sequence ID" value="XM_021999212.2"/>
</dbReference>
<dbReference type="InterPro" id="IPR007502">
    <property type="entry name" value="Helicase-assoc_dom"/>
</dbReference>
<dbReference type="EC" id="3.6.4.13" evidence="1"/>
<dbReference type="GO" id="GO:0003724">
    <property type="term" value="F:RNA helicase activity"/>
    <property type="evidence" value="ECO:0007669"/>
    <property type="project" value="UniProtKB-EC"/>
</dbReference>
<feature type="domain" description="Helicase ATP-binding" evidence="9">
    <location>
        <begin position="248"/>
        <end position="411"/>
    </location>
</feature>
<evidence type="ECO:0000259" key="9">
    <source>
        <dbReference type="PROSITE" id="PS51192"/>
    </source>
</evidence>
<dbReference type="Gene3D" id="1.20.120.1080">
    <property type="match status" value="1"/>
</dbReference>
<reference evidence="11" key="1">
    <citation type="journal article" date="2021" name="Nat. Commun.">
        <title>Genomic analyses provide insights into spinach domestication and the genetic basis of agronomic traits.</title>
        <authorList>
            <person name="Cai X."/>
            <person name="Sun X."/>
            <person name="Xu C."/>
            <person name="Sun H."/>
            <person name="Wang X."/>
            <person name="Ge C."/>
            <person name="Zhang Z."/>
            <person name="Wang Q."/>
            <person name="Fei Z."/>
            <person name="Jiao C."/>
            <person name="Wang Q."/>
        </authorList>
    </citation>
    <scope>NUCLEOTIDE SEQUENCE [LARGE SCALE GENOMIC DNA]</scope>
    <source>
        <strain evidence="11">cv. Varoflay</strain>
    </source>
</reference>
<dbReference type="Gene3D" id="3.40.50.300">
    <property type="entry name" value="P-loop containing nucleotide triphosphate hydrolases"/>
    <property type="match status" value="2"/>
</dbReference>
<keyword evidence="3" id="KW-0378">Hydrolase</keyword>
<sequence>MSNYSPLYQRKRSKYEDDGRWEGSYSSPWDLAAPSPVPIRASATSVRSSRRTREMRSDGSMMSRAQSKRHSQLSAYKQQWEDRQLIRSGAVRGTEVQTEFDNEEENKVVLLVHDIKPPFLDGRVVFTKQADPVMPLKDPTSDMAIISRKGSGLVREIHEKQSMNKSRQRFWELAGSKLGDILGVEKTAQQVDADKAEVGEDGEVDFKEDAKFAQHLKKDEAVSEFAKTKTLSQQRQYLPIYSVRDDLLQVIRENQVVIVVGETGSGKTTQLTQYLHEDGYTSNGIVGCTQPRRVAAMSVAKRVSEEMETDLGDKVGYAIRFEDVTGPNTVIKYMTDGVLLRETLKDAELEKYRVVVMDEAHERSLNTDVLFGILRKVVAQRRDFKLIVTSATLNAEKFSQFFGSVPIFHIPGRTFPVNTLYSKTPCEDYVEGAVKQAMTIHITSPLGDILIFMTGQDEIEAACYALAERMEQLISSTQKAVAKLLILPIYSQLPADLQAKIFEKAEDGARKCIVATNIAETSLTVDGIFYVIDTGYSKMKVYNPRMGMDALQVFPVSRAAADQRAGRAGRTGPGTCHSPVPEIQRTNLGNVVLLLKSLKIENLLDFDFMDPPPQENILNSMYQLWVLGALNNVGGLTDLGWKMVEFPLDPPLAKMLLMGAKLHCLDEVLTIVSMLSVPTVFFRPKDREEESDSAREKFFVPESDHLTLLNIYQQWKSNDYRGDWCNDHFLQVKALRKAREVRSQLMDILKQLKITLTSSADWDMVRQAICSAYFHNSAKQKGIGEYVNTRNGIPCHLHPSSALYGLGYTPEYVVYHELLLTTKEYMQCVTAVEPHWLAELGPMFFSVKESDTSLLEHKKKQKEEKTAMEEEMEYLRKEQAERKVKRKEKERQKRAKETEKIAMPGTRRGSTYLRPKRLGL</sequence>
<evidence type="ECO:0000256" key="5">
    <source>
        <dbReference type="ARBA" id="ARBA00022840"/>
    </source>
</evidence>
<reference evidence="12 13" key="2">
    <citation type="submission" date="2025-05" db="UniProtKB">
        <authorList>
            <consortium name="RefSeq"/>
        </authorList>
    </citation>
    <scope>IDENTIFICATION</scope>
    <source>
        <tissue evidence="12 13">Leaf</tissue>
    </source>
</reference>
<dbReference type="AlphaFoldDB" id="A0A9R0K1F3"/>
<dbReference type="KEGG" id="soe:110794260"/>
<dbReference type="CDD" id="cd18791">
    <property type="entry name" value="SF2_C_RHA"/>
    <property type="match status" value="1"/>
</dbReference>
<dbReference type="RefSeq" id="XP_021854910.2">
    <property type="nucleotide sequence ID" value="XM_021999218.2"/>
</dbReference>
<dbReference type="GO" id="GO:0016787">
    <property type="term" value="F:hydrolase activity"/>
    <property type="evidence" value="ECO:0007669"/>
    <property type="project" value="UniProtKB-KW"/>
</dbReference>
<accession>A0A9R0K1F3</accession>
<evidence type="ECO:0000256" key="1">
    <source>
        <dbReference type="ARBA" id="ARBA00012552"/>
    </source>
</evidence>
<dbReference type="PANTHER" id="PTHR18934:SF91">
    <property type="entry name" value="PRE-MRNA-SPLICING FACTOR ATP-DEPENDENT RNA HELICASE PRP16"/>
    <property type="match status" value="1"/>
</dbReference>
<proteinExistence type="inferred from homology"/>
<dbReference type="Proteomes" id="UP000813463">
    <property type="component" value="Chromosome 1"/>
</dbReference>
<evidence type="ECO:0000313" key="11">
    <source>
        <dbReference type="Proteomes" id="UP000813463"/>
    </source>
</evidence>
<dbReference type="SUPFAM" id="SSF52540">
    <property type="entry name" value="P-loop containing nucleoside triphosphate hydrolases"/>
    <property type="match status" value="1"/>
</dbReference>
<dbReference type="InterPro" id="IPR027417">
    <property type="entry name" value="P-loop_NTPase"/>
</dbReference>
<dbReference type="GO" id="GO:0003723">
    <property type="term" value="F:RNA binding"/>
    <property type="evidence" value="ECO:0000318"/>
    <property type="project" value="GO_Central"/>
</dbReference>
<dbReference type="Pfam" id="PF07717">
    <property type="entry name" value="OB_NTP_bind"/>
    <property type="match status" value="1"/>
</dbReference>
<feature type="domain" description="Helicase C-terminal" evidence="10">
    <location>
        <begin position="433"/>
        <end position="619"/>
    </location>
</feature>
<dbReference type="SMART" id="SM00487">
    <property type="entry name" value="DEXDc"/>
    <property type="match status" value="1"/>
</dbReference>
<dbReference type="GO" id="GO:0005524">
    <property type="term" value="F:ATP binding"/>
    <property type="evidence" value="ECO:0007669"/>
    <property type="project" value="UniProtKB-KW"/>
</dbReference>
<evidence type="ECO:0000256" key="8">
    <source>
        <dbReference type="SAM" id="MobiDB-lite"/>
    </source>
</evidence>
<dbReference type="Pfam" id="PF00270">
    <property type="entry name" value="DEAD"/>
    <property type="match status" value="1"/>
</dbReference>
<dbReference type="InterPro" id="IPR011545">
    <property type="entry name" value="DEAD/DEAH_box_helicase_dom"/>
</dbReference>
<keyword evidence="5" id="KW-0067">ATP-binding</keyword>
<evidence type="ECO:0000259" key="10">
    <source>
        <dbReference type="PROSITE" id="PS51194"/>
    </source>
</evidence>
<feature type="region of interest" description="Disordered" evidence="8">
    <location>
        <begin position="1"/>
        <end position="76"/>
    </location>
</feature>
<evidence type="ECO:0000256" key="7">
    <source>
        <dbReference type="ARBA" id="ARBA00047984"/>
    </source>
</evidence>
<keyword evidence="2" id="KW-0547">Nucleotide-binding</keyword>
<dbReference type="InterPro" id="IPR014001">
    <property type="entry name" value="Helicase_ATP-bd"/>
</dbReference>
<evidence type="ECO:0000313" key="13">
    <source>
        <dbReference type="RefSeq" id="XP_021854910.2"/>
    </source>
</evidence>
<evidence type="ECO:0000313" key="12">
    <source>
        <dbReference type="RefSeq" id="XP_021854904.2"/>
    </source>
</evidence>
<organism evidence="11 12">
    <name type="scientific">Spinacia oleracea</name>
    <name type="common">Spinach</name>
    <dbReference type="NCBI Taxonomy" id="3562"/>
    <lineage>
        <taxon>Eukaryota</taxon>
        <taxon>Viridiplantae</taxon>
        <taxon>Streptophyta</taxon>
        <taxon>Embryophyta</taxon>
        <taxon>Tracheophyta</taxon>
        <taxon>Spermatophyta</taxon>
        <taxon>Magnoliopsida</taxon>
        <taxon>eudicotyledons</taxon>
        <taxon>Gunneridae</taxon>
        <taxon>Pentapetalae</taxon>
        <taxon>Caryophyllales</taxon>
        <taxon>Chenopodiaceae</taxon>
        <taxon>Chenopodioideae</taxon>
        <taxon>Anserineae</taxon>
        <taxon>Spinacia</taxon>
    </lineage>
</organism>
<evidence type="ECO:0000256" key="4">
    <source>
        <dbReference type="ARBA" id="ARBA00022806"/>
    </source>
</evidence>
<dbReference type="InterPro" id="IPR011709">
    <property type="entry name" value="DEAD-box_helicase_OB_fold"/>
</dbReference>
<dbReference type="GO" id="GO:0000398">
    <property type="term" value="P:mRNA splicing, via spliceosome"/>
    <property type="evidence" value="ECO:0000318"/>
    <property type="project" value="GO_Central"/>
</dbReference>
<dbReference type="Pfam" id="PF21010">
    <property type="entry name" value="HA2_C"/>
    <property type="match status" value="1"/>
</dbReference>
<comment type="similarity">
    <text evidence="6">Belongs to the DEAD box helicase family. DEAH subfamily. PRP16 sub-subfamily.</text>
</comment>
<keyword evidence="4 12" id="KW-0347">Helicase</keyword>
<gene>
    <name evidence="12 13" type="primary">LOC110794260</name>
</gene>
<dbReference type="GO" id="GO:0004386">
    <property type="term" value="F:helicase activity"/>
    <property type="evidence" value="ECO:0000318"/>
    <property type="project" value="GO_Central"/>
</dbReference>
<evidence type="ECO:0000256" key="3">
    <source>
        <dbReference type="ARBA" id="ARBA00022801"/>
    </source>
</evidence>
<comment type="catalytic activity">
    <reaction evidence="7">
        <text>ATP + H2O = ADP + phosphate + H(+)</text>
        <dbReference type="Rhea" id="RHEA:13065"/>
        <dbReference type="ChEBI" id="CHEBI:15377"/>
        <dbReference type="ChEBI" id="CHEBI:15378"/>
        <dbReference type="ChEBI" id="CHEBI:30616"/>
        <dbReference type="ChEBI" id="CHEBI:43474"/>
        <dbReference type="ChEBI" id="CHEBI:456216"/>
        <dbReference type="EC" id="3.6.4.13"/>
    </reaction>
</comment>
<name>A0A9R0K1F3_SPIOL</name>
<dbReference type="InterPro" id="IPR048333">
    <property type="entry name" value="HA2_WH"/>
</dbReference>